<dbReference type="EMBL" id="JBCGBO010000025">
    <property type="protein sequence ID" value="KAK9175507.1"/>
    <property type="molecule type" value="Genomic_DNA"/>
</dbReference>
<feature type="domain" description="Leucine-rich repeat-containing N-terminal plant-type" evidence="14">
    <location>
        <begin position="39"/>
        <end position="78"/>
    </location>
</feature>
<dbReference type="FunFam" id="3.80.10.10:FF:000041">
    <property type="entry name" value="LRR receptor-like serine/threonine-protein kinase ERECTA"/>
    <property type="match status" value="1"/>
</dbReference>
<dbReference type="Proteomes" id="UP001428341">
    <property type="component" value="Unassembled WGS sequence"/>
</dbReference>
<dbReference type="FunFam" id="3.80.10.10:FF:001347">
    <property type="entry name" value="LRR receptor-like serine/threonine-protein kinase GSO2"/>
    <property type="match status" value="1"/>
</dbReference>
<evidence type="ECO:0000256" key="11">
    <source>
        <dbReference type="ARBA" id="ARBA00023180"/>
    </source>
</evidence>
<keyword evidence="7" id="KW-0677">Repeat</keyword>
<evidence type="ECO:0000256" key="1">
    <source>
        <dbReference type="ARBA" id="ARBA00004251"/>
    </source>
</evidence>
<evidence type="ECO:0008006" key="18">
    <source>
        <dbReference type="Google" id="ProtNLM"/>
    </source>
</evidence>
<keyword evidence="6 13" id="KW-0732">Signal</keyword>
<dbReference type="PANTHER" id="PTHR48063">
    <property type="entry name" value="LRR RECEPTOR-LIKE KINASE"/>
    <property type="match status" value="1"/>
</dbReference>
<evidence type="ECO:0000256" key="9">
    <source>
        <dbReference type="ARBA" id="ARBA00023136"/>
    </source>
</evidence>
<dbReference type="InterPro" id="IPR046956">
    <property type="entry name" value="RLP23-like"/>
</dbReference>
<accession>A0AAP0LHM6</accession>
<keyword evidence="17" id="KW-1185">Reference proteome</keyword>
<dbReference type="InterPro" id="IPR013210">
    <property type="entry name" value="LRR_N_plant-typ"/>
</dbReference>
<evidence type="ECO:0000256" key="2">
    <source>
        <dbReference type="ARBA" id="ARBA00009592"/>
    </source>
</evidence>
<comment type="caution">
    <text evidence="16">The sequence shown here is derived from an EMBL/GenBank/DDBJ whole genome shotgun (WGS) entry which is preliminary data.</text>
</comment>
<dbReference type="SMART" id="SM00369">
    <property type="entry name" value="LRR_TYP"/>
    <property type="match status" value="9"/>
</dbReference>
<dbReference type="PANTHER" id="PTHR48063:SF98">
    <property type="entry name" value="LRR RECEPTOR-LIKE SERINE_THREONINE-PROTEIN KINASE FLS2"/>
    <property type="match status" value="1"/>
</dbReference>
<evidence type="ECO:0000313" key="16">
    <source>
        <dbReference type="EMBL" id="KAK9175507.1"/>
    </source>
</evidence>
<evidence type="ECO:0000256" key="8">
    <source>
        <dbReference type="ARBA" id="ARBA00022989"/>
    </source>
</evidence>
<reference evidence="16 17" key="1">
    <citation type="submission" date="2024-05" db="EMBL/GenBank/DDBJ databases">
        <title>Haplotype-resolved chromosome-level genome assembly of Huyou (Citrus changshanensis).</title>
        <authorList>
            <person name="Miao C."/>
            <person name="Chen W."/>
            <person name="Wu Y."/>
            <person name="Wang L."/>
            <person name="Zhao S."/>
            <person name="Grierson D."/>
            <person name="Xu C."/>
            <person name="Chen K."/>
        </authorList>
    </citation>
    <scope>NUCLEOTIDE SEQUENCE [LARGE SCALE GENOMIC DNA]</scope>
    <source>
        <strain evidence="16">01-14</strain>
        <tissue evidence="16">Leaf</tissue>
    </source>
</reference>
<dbReference type="Pfam" id="PF08263">
    <property type="entry name" value="LRRNT_2"/>
    <property type="match status" value="1"/>
</dbReference>
<dbReference type="InterPro" id="IPR032675">
    <property type="entry name" value="LRR_dom_sf"/>
</dbReference>
<dbReference type="Pfam" id="PF23598">
    <property type="entry name" value="LRR_14"/>
    <property type="match status" value="1"/>
</dbReference>
<evidence type="ECO:0000256" key="12">
    <source>
        <dbReference type="SAM" id="Phobius"/>
    </source>
</evidence>
<evidence type="ECO:0000313" key="17">
    <source>
        <dbReference type="Proteomes" id="UP001428341"/>
    </source>
</evidence>
<keyword evidence="3" id="KW-1003">Cell membrane</keyword>
<dbReference type="SMART" id="SM00365">
    <property type="entry name" value="LRR_SD22"/>
    <property type="match status" value="7"/>
</dbReference>
<comment type="subcellular location">
    <subcellularLocation>
        <location evidence="1">Cell membrane</location>
        <topology evidence="1">Single-pass type I membrane protein</topology>
    </subcellularLocation>
</comment>
<keyword evidence="11" id="KW-0325">Glycoprotein</keyword>
<dbReference type="InterPro" id="IPR055414">
    <property type="entry name" value="LRR_R13L4/SHOC2-like"/>
</dbReference>
<comment type="similarity">
    <text evidence="2">Belongs to the RLP family.</text>
</comment>
<evidence type="ECO:0000256" key="6">
    <source>
        <dbReference type="ARBA" id="ARBA00022729"/>
    </source>
</evidence>
<evidence type="ECO:0000259" key="15">
    <source>
        <dbReference type="Pfam" id="PF23598"/>
    </source>
</evidence>
<name>A0AAP0LHM6_9ROSI</name>
<dbReference type="Gene3D" id="3.80.10.10">
    <property type="entry name" value="Ribonuclease Inhibitor"/>
    <property type="match status" value="5"/>
</dbReference>
<dbReference type="SUPFAM" id="SSF52058">
    <property type="entry name" value="L domain-like"/>
    <property type="match status" value="3"/>
</dbReference>
<dbReference type="AlphaFoldDB" id="A0AAP0LHM6"/>
<evidence type="ECO:0000256" key="3">
    <source>
        <dbReference type="ARBA" id="ARBA00022475"/>
    </source>
</evidence>
<keyword evidence="10" id="KW-0675">Receptor</keyword>
<keyword evidence="8 12" id="KW-1133">Transmembrane helix</keyword>
<sequence length="1021" mass="113700">MKSTIMSVSVALVFLDLFFIATMINISFCNGNPCVGCVDSEREALLKLKQDLKDPSRRLASWNIRDEDCCAWDGVVCNNFTGHVLQLNLGNPNPNNGTGSKLAGKINPSLVDLKHLIHLDLSGNDFHGIQIPKYLGSLKNLRYLNLSRAKFAGVIPYQLGNLSNLQYLDLSENYESQVESFSWLSGLSLLEHLDLSEADLSKATDWLLVTNSLSSLKVLKLSYCELHHFPPSSSANFSSLKTLDLSKNQFNNSLFQFSSWVFGLHNLVFFDLSGNQFQGKIPIGLGNLTFLRHLDLSYNEFNSAIPGWLSKLNDIEFLSLQHNSLLGTISSMGLENLTSIKTLDLSLNYDLAGKIPTSFVRLCKLTSIDLSFVKLSQDLSEVLDIFSACGAHALESLVLRSCQFSGHLTNQLGQFKSLNRLRLRNNSLSGPLPSALGELTYLTYLDLSKNRLNGSIPLSVGQILNLEYLDLSNNLLNGSIPLSLGKFSHLEYLDLSNNRMSGTLSENHFVNLTKLTSFSTSGNPLILQVNPNWVPPFQLDTLQLRSCHLGPHFPSWLHSQKHLSFLDISNTRISHTIPRWFWNSIFQYKYLNLSSNQIYGEIANLDFRNRPSPLLPPPSSILDFSNNGFSGSIFHLICNGSKITSYLQLSKNNFSGDIPDCWMNWRGLSMLNLGNNNLTGSLPTSIGTLSSLLSLNLRNNRLSGVIPESFQNCSSLVSLDMGENEFVGNIPTWMGERFSRLLILILRSNKFHGDLPIQLCRQTSLQILDVAYNNLSGTIPRCISNFTAMATTDSSILENAISYIALMDESEVVVDASVVTKGSMVEYNSILNLVRSIDISKNNFSGEIPMELTNLKGLQSLNLSHNFFTSKIPEKIGDMKSIESLDFSANQLSGKIPQSMSSLSFLNHLNLSNNHLTGKIPSSTQLQSFDASCFAGNNLCGAPLPNCNENNPLVPEDPNGNGNEDEDEVDWLLYVSVALGFVVGFWCFIGPLLVSRRWRYKYCHFLDGFMDEFGCFVRRYY</sequence>
<organism evidence="16 17">
    <name type="scientific">Citrus x changshan-huyou</name>
    <dbReference type="NCBI Taxonomy" id="2935761"/>
    <lineage>
        <taxon>Eukaryota</taxon>
        <taxon>Viridiplantae</taxon>
        <taxon>Streptophyta</taxon>
        <taxon>Embryophyta</taxon>
        <taxon>Tracheophyta</taxon>
        <taxon>Spermatophyta</taxon>
        <taxon>Magnoliopsida</taxon>
        <taxon>eudicotyledons</taxon>
        <taxon>Gunneridae</taxon>
        <taxon>Pentapetalae</taxon>
        <taxon>rosids</taxon>
        <taxon>malvids</taxon>
        <taxon>Sapindales</taxon>
        <taxon>Rutaceae</taxon>
        <taxon>Aurantioideae</taxon>
        <taxon>Citrus</taxon>
    </lineage>
</organism>
<keyword evidence="9 12" id="KW-0472">Membrane</keyword>
<feature type="signal peptide" evidence="13">
    <location>
        <begin position="1"/>
        <end position="31"/>
    </location>
</feature>
<feature type="transmembrane region" description="Helical" evidence="12">
    <location>
        <begin position="971"/>
        <end position="994"/>
    </location>
</feature>
<dbReference type="InterPro" id="IPR001611">
    <property type="entry name" value="Leu-rich_rpt"/>
</dbReference>
<evidence type="ECO:0000256" key="7">
    <source>
        <dbReference type="ARBA" id="ARBA00022737"/>
    </source>
</evidence>
<evidence type="ECO:0000256" key="13">
    <source>
        <dbReference type="SAM" id="SignalP"/>
    </source>
</evidence>
<evidence type="ECO:0000256" key="5">
    <source>
        <dbReference type="ARBA" id="ARBA00022692"/>
    </source>
</evidence>
<dbReference type="PRINTS" id="PR00019">
    <property type="entry name" value="LEURICHRPT"/>
</dbReference>
<dbReference type="Pfam" id="PF13855">
    <property type="entry name" value="LRR_8"/>
    <property type="match status" value="2"/>
</dbReference>
<feature type="chain" id="PRO_5042821161" description="Leucine-rich repeat-containing N-terminal plant-type domain-containing protein" evidence="13">
    <location>
        <begin position="32"/>
        <end position="1021"/>
    </location>
</feature>
<evidence type="ECO:0000256" key="10">
    <source>
        <dbReference type="ARBA" id="ARBA00023170"/>
    </source>
</evidence>
<keyword evidence="5 12" id="KW-0812">Transmembrane</keyword>
<dbReference type="Pfam" id="PF00560">
    <property type="entry name" value="LRR_1"/>
    <property type="match status" value="5"/>
</dbReference>
<proteinExistence type="inferred from homology"/>
<dbReference type="FunFam" id="3.80.10.10:FF:000111">
    <property type="entry name" value="LRR receptor-like serine/threonine-protein kinase ERECTA"/>
    <property type="match status" value="1"/>
</dbReference>
<keyword evidence="4" id="KW-0433">Leucine-rich repeat</keyword>
<dbReference type="FunFam" id="3.80.10.10:FF:000095">
    <property type="entry name" value="LRR receptor-like serine/threonine-protein kinase GSO1"/>
    <property type="match status" value="1"/>
</dbReference>
<protein>
    <recommendedName>
        <fullName evidence="18">Leucine-rich repeat-containing N-terminal plant-type domain-containing protein</fullName>
    </recommendedName>
</protein>
<dbReference type="GO" id="GO:0005886">
    <property type="term" value="C:plasma membrane"/>
    <property type="evidence" value="ECO:0007669"/>
    <property type="project" value="UniProtKB-SubCell"/>
</dbReference>
<dbReference type="InterPro" id="IPR003591">
    <property type="entry name" value="Leu-rich_rpt_typical-subtyp"/>
</dbReference>
<evidence type="ECO:0000256" key="4">
    <source>
        <dbReference type="ARBA" id="ARBA00022614"/>
    </source>
</evidence>
<evidence type="ECO:0000259" key="14">
    <source>
        <dbReference type="Pfam" id="PF08263"/>
    </source>
</evidence>
<dbReference type="PROSITE" id="PS51450">
    <property type="entry name" value="LRR"/>
    <property type="match status" value="2"/>
</dbReference>
<feature type="domain" description="Disease resistance R13L4/SHOC-2-like LRR" evidence="15">
    <location>
        <begin position="397"/>
        <end position="569"/>
    </location>
</feature>
<gene>
    <name evidence="16" type="ORF">WN944_027514</name>
</gene>